<protein>
    <submittedName>
        <fullName evidence="2">HK97 gp10 family phage protein</fullName>
    </submittedName>
</protein>
<sequence length="141" mass="15559">MAIKAKMLGREKAMRLLSGIVPEAEKELAKAQMEGAQQVANKIKPRAPGPRTGAYQASIQAARLADRPKERALGGGASNSNTKDPNATGVFADYIWRFLEFGTVKMAKRPHIFPTWRQERKRVRSKMAAAVRKAVNKAKSK</sequence>
<dbReference type="NCBIfam" id="TIGR01725">
    <property type="entry name" value="phge_HK97_gp10"/>
    <property type="match status" value="1"/>
</dbReference>
<feature type="region of interest" description="Disordered" evidence="1">
    <location>
        <begin position="66"/>
        <end position="86"/>
    </location>
</feature>
<reference evidence="2 3" key="1">
    <citation type="submission" date="2022-04" db="EMBL/GenBank/DDBJ databases">
        <title>Rhizobium coralii sp. nov., isolated from coral Turbinaria peltata.</title>
        <authorList>
            <person name="Sun H."/>
        </authorList>
    </citation>
    <scope>NUCLEOTIDE SEQUENCE [LARGE SCALE GENOMIC DNA]</scope>
    <source>
        <strain evidence="2 3">NTR19</strain>
    </source>
</reference>
<dbReference type="Proteomes" id="UP001202827">
    <property type="component" value="Unassembled WGS sequence"/>
</dbReference>
<keyword evidence="3" id="KW-1185">Reference proteome</keyword>
<accession>A0ABT0IMI1</accession>
<gene>
    <name evidence="2" type="ORF">M0654_03700</name>
</gene>
<comment type="caution">
    <text evidence="2">The sequence shown here is derived from an EMBL/GenBank/DDBJ whole genome shotgun (WGS) entry which is preliminary data.</text>
</comment>
<dbReference type="EMBL" id="JALPRY010000004">
    <property type="protein sequence ID" value="MCK8779084.1"/>
    <property type="molecule type" value="Genomic_DNA"/>
</dbReference>
<organism evidence="2 3">
    <name type="scientific">Neorhizobium turbinariae</name>
    <dbReference type="NCBI Taxonomy" id="2937795"/>
    <lineage>
        <taxon>Bacteria</taxon>
        <taxon>Pseudomonadati</taxon>
        <taxon>Pseudomonadota</taxon>
        <taxon>Alphaproteobacteria</taxon>
        <taxon>Hyphomicrobiales</taxon>
        <taxon>Rhizobiaceae</taxon>
        <taxon>Rhizobium/Agrobacterium group</taxon>
        <taxon>Neorhizobium</taxon>
    </lineage>
</organism>
<name>A0ABT0IMI1_9HYPH</name>
<proteinExistence type="predicted"/>
<dbReference type="Pfam" id="PF04883">
    <property type="entry name" value="HK97-gp10_like"/>
    <property type="match status" value="1"/>
</dbReference>
<dbReference type="RefSeq" id="WP_248681895.1">
    <property type="nucleotide sequence ID" value="NZ_JALPRY010000004.1"/>
</dbReference>
<evidence type="ECO:0000313" key="2">
    <source>
        <dbReference type="EMBL" id="MCK8779084.1"/>
    </source>
</evidence>
<evidence type="ECO:0000256" key="1">
    <source>
        <dbReference type="SAM" id="MobiDB-lite"/>
    </source>
</evidence>
<dbReference type="InterPro" id="IPR010064">
    <property type="entry name" value="HK97-gp10_tail"/>
</dbReference>
<evidence type="ECO:0000313" key="3">
    <source>
        <dbReference type="Proteomes" id="UP001202827"/>
    </source>
</evidence>